<sequence>MRILFYSSLLLVILTTIACGSRRDVASQGIYYPPSGNRVPPVKNSQNIPKSGTEYIEQYKAIAINEMAQYGIPASIKMAQAILESGSGKSYLAQNANNHFGIKCGGQWSGRRISRADDTPNDCFRVYNSPEQSFRDHSIFLLQQRYKRLFTLDRRDYKGWAHGLKAAGYATNPRYAQLLIDIIERYELYRLDEPQNVPAQRAREQYAASVDERPKNPPVQEERVHLSEEKSTTVVEKVESSSNRVEKKTPAMTIYEVKQGDTLHSIAKNYQITVDQLKQINGLSNEKLDIGQLLVVSF</sequence>
<gene>
    <name evidence="8" type="ORF">H9853_02740</name>
</gene>
<evidence type="ECO:0000256" key="3">
    <source>
        <dbReference type="ARBA" id="ARBA00022801"/>
    </source>
</evidence>
<reference evidence="8" key="1">
    <citation type="journal article" date="2021" name="PeerJ">
        <title>Extensive microbial diversity within the chicken gut microbiome revealed by metagenomics and culture.</title>
        <authorList>
            <person name="Gilroy R."/>
            <person name="Ravi A."/>
            <person name="Getino M."/>
            <person name="Pursley I."/>
            <person name="Horton D.L."/>
            <person name="Alikhan N.F."/>
            <person name="Baker D."/>
            <person name="Gharbi K."/>
            <person name="Hall N."/>
            <person name="Watson M."/>
            <person name="Adriaenssens E.M."/>
            <person name="Foster-Nyarko E."/>
            <person name="Jarju S."/>
            <person name="Secka A."/>
            <person name="Antonio M."/>
            <person name="Oren A."/>
            <person name="Chaudhuri R.R."/>
            <person name="La Ragione R."/>
            <person name="Hildebrand F."/>
            <person name="Pallen M.J."/>
        </authorList>
    </citation>
    <scope>NUCLEOTIDE SEQUENCE</scope>
    <source>
        <strain evidence="8">1719</strain>
    </source>
</reference>
<organism evidence="8 9">
    <name type="scientific">Candidatus Sphingobacterium stercoripullorum</name>
    <dbReference type="NCBI Taxonomy" id="2838759"/>
    <lineage>
        <taxon>Bacteria</taxon>
        <taxon>Pseudomonadati</taxon>
        <taxon>Bacteroidota</taxon>
        <taxon>Sphingobacteriia</taxon>
        <taxon>Sphingobacteriales</taxon>
        <taxon>Sphingobacteriaceae</taxon>
        <taxon>Sphingobacterium</taxon>
    </lineage>
</organism>
<dbReference type="GO" id="GO:0004040">
    <property type="term" value="F:amidase activity"/>
    <property type="evidence" value="ECO:0007669"/>
    <property type="project" value="InterPro"/>
</dbReference>
<dbReference type="AlphaFoldDB" id="A0A9D2AXV5"/>
<evidence type="ECO:0000313" key="8">
    <source>
        <dbReference type="EMBL" id="HIX53918.1"/>
    </source>
</evidence>
<dbReference type="PROSITE" id="PS51782">
    <property type="entry name" value="LYSM"/>
    <property type="match status" value="1"/>
</dbReference>
<keyword evidence="3" id="KW-0378">Hydrolase</keyword>
<proteinExistence type="predicted"/>
<dbReference type="Proteomes" id="UP000824156">
    <property type="component" value="Unassembled WGS sequence"/>
</dbReference>
<evidence type="ECO:0000256" key="5">
    <source>
        <dbReference type="SAM" id="MobiDB-lite"/>
    </source>
</evidence>
<protein>
    <recommendedName>
        <fullName evidence="4">Peptidoglycan hydrolase</fullName>
    </recommendedName>
</protein>
<dbReference type="InterPro" id="IPR018392">
    <property type="entry name" value="LysM"/>
</dbReference>
<feature type="compositionally biased region" description="Basic and acidic residues" evidence="5">
    <location>
        <begin position="210"/>
        <end position="230"/>
    </location>
</feature>
<keyword evidence="1" id="KW-0929">Antimicrobial</keyword>
<evidence type="ECO:0000256" key="1">
    <source>
        <dbReference type="ARBA" id="ARBA00022529"/>
    </source>
</evidence>
<feature type="domain" description="LysM" evidence="7">
    <location>
        <begin position="253"/>
        <end position="296"/>
    </location>
</feature>
<dbReference type="GO" id="GO:0042742">
    <property type="term" value="P:defense response to bacterium"/>
    <property type="evidence" value="ECO:0007669"/>
    <property type="project" value="UniProtKB-KW"/>
</dbReference>
<feature type="chain" id="PRO_5039455148" description="Peptidoglycan hydrolase" evidence="6">
    <location>
        <begin position="19"/>
        <end position="298"/>
    </location>
</feature>
<accession>A0A9D2AXV5</accession>
<comment type="caution">
    <text evidence="8">The sequence shown here is derived from an EMBL/GenBank/DDBJ whole genome shotgun (WGS) entry which is preliminary data.</text>
</comment>
<feature type="region of interest" description="Disordered" evidence="5">
    <location>
        <begin position="207"/>
        <end position="230"/>
    </location>
</feature>
<name>A0A9D2AXV5_9SPHI</name>
<dbReference type="Gene3D" id="3.10.350.10">
    <property type="entry name" value="LysM domain"/>
    <property type="match status" value="1"/>
</dbReference>
<dbReference type="PANTHER" id="PTHR33308:SF9">
    <property type="entry name" value="PEPTIDOGLYCAN HYDROLASE FLGJ"/>
    <property type="match status" value="1"/>
</dbReference>
<dbReference type="InterPro" id="IPR036779">
    <property type="entry name" value="LysM_dom_sf"/>
</dbReference>
<dbReference type="SMART" id="SM00257">
    <property type="entry name" value="LysM"/>
    <property type="match status" value="1"/>
</dbReference>
<feature type="signal peptide" evidence="6">
    <location>
        <begin position="1"/>
        <end position="18"/>
    </location>
</feature>
<dbReference type="CDD" id="cd00118">
    <property type="entry name" value="LysM"/>
    <property type="match status" value="1"/>
</dbReference>
<dbReference type="Pfam" id="PF01476">
    <property type="entry name" value="LysM"/>
    <property type="match status" value="1"/>
</dbReference>
<evidence type="ECO:0000256" key="6">
    <source>
        <dbReference type="SAM" id="SignalP"/>
    </source>
</evidence>
<dbReference type="EMBL" id="DXEZ01000077">
    <property type="protein sequence ID" value="HIX53918.1"/>
    <property type="molecule type" value="Genomic_DNA"/>
</dbReference>
<dbReference type="PROSITE" id="PS51257">
    <property type="entry name" value="PROKAR_LIPOPROTEIN"/>
    <property type="match status" value="1"/>
</dbReference>
<reference evidence="8" key="2">
    <citation type="submission" date="2021-04" db="EMBL/GenBank/DDBJ databases">
        <authorList>
            <person name="Gilroy R."/>
        </authorList>
    </citation>
    <scope>NUCLEOTIDE SEQUENCE</scope>
    <source>
        <strain evidence="8">1719</strain>
    </source>
</reference>
<keyword evidence="6" id="KW-0732">Signal</keyword>
<dbReference type="InterPro" id="IPR051056">
    <property type="entry name" value="Glycosyl_Hydrolase_73"/>
</dbReference>
<evidence type="ECO:0000313" key="9">
    <source>
        <dbReference type="Proteomes" id="UP000824156"/>
    </source>
</evidence>
<evidence type="ECO:0000256" key="2">
    <source>
        <dbReference type="ARBA" id="ARBA00022638"/>
    </source>
</evidence>
<dbReference type="SMART" id="SM00047">
    <property type="entry name" value="LYZ2"/>
    <property type="match status" value="1"/>
</dbReference>
<evidence type="ECO:0000259" key="7">
    <source>
        <dbReference type="PROSITE" id="PS51782"/>
    </source>
</evidence>
<keyword evidence="2" id="KW-0081">Bacteriolytic enzyme</keyword>
<dbReference type="Pfam" id="PF01832">
    <property type="entry name" value="Glucosaminidase"/>
    <property type="match status" value="1"/>
</dbReference>
<evidence type="ECO:0000256" key="4">
    <source>
        <dbReference type="ARBA" id="ARBA00032108"/>
    </source>
</evidence>
<dbReference type="GO" id="GO:0031640">
    <property type="term" value="P:killing of cells of another organism"/>
    <property type="evidence" value="ECO:0007669"/>
    <property type="project" value="UniProtKB-KW"/>
</dbReference>
<dbReference type="PANTHER" id="PTHR33308">
    <property type="entry name" value="PEPTIDOGLYCAN HYDROLASE FLGJ"/>
    <property type="match status" value="1"/>
</dbReference>
<dbReference type="InterPro" id="IPR002901">
    <property type="entry name" value="MGlyc_endo_b_GlcNAc-like_dom"/>
</dbReference>
<dbReference type="SUPFAM" id="SSF54106">
    <property type="entry name" value="LysM domain"/>
    <property type="match status" value="1"/>
</dbReference>
<dbReference type="Gene3D" id="1.10.530.10">
    <property type="match status" value="1"/>
</dbReference>